<evidence type="ECO:0000313" key="3">
    <source>
        <dbReference type="Proteomes" id="UP000199245"/>
    </source>
</evidence>
<dbReference type="Pfam" id="PF13578">
    <property type="entry name" value="Methyltransf_24"/>
    <property type="match status" value="1"/>
</dbReference>
<reference evidence="2 4" key="2">
    <citation type="submission" date="2023-04" db="EMBL/GenBank/DDBJ databases">
        <title>Australian commercial rhizobial inoculants.</title>
        <authorList>
            <person name="Kohlmeier M.G."/>
            <person name="O'Hara G.W."/>
            <person name="Colombi E."/>
            <person name="Ramsay J.P."/>
            <person name="Terpolilli J."/>
        </authorList>
    </citation>
    <scope>NUCLEOTIDE SEQUENCE [LARGE SCALE GENOMIC DNA]</scope>
    <source>
        <strain evidence="2 4">CB627</strain>
    </source>
</reference>
<dbReference type="Proteomes" id="UP000199245">
    <property type="component" value="Unassembled WGS sequence"/>
</dbReference>
<dbReference type="AlphaFoldDB" id="A0A1R1R0C9"/>
<dbReference type="Proteomes" id="UP001221546">
    <property type="component" value="Chromosome"/>
</dbReference>
<dbReference type="RefSeq" id="WP_057016230.1">
    <property type="nucleotide sequence ID" value="NZ_CP121646.1"/>
</dbReference>
<reference evidence="1 3" key="1">
    <citation type="submission" date="2016-10" db="EMBL/GenBank/DDBJ databases">
        <authorList>
            <person name="de Groot N.N."/>
        </authorList>
    </citation>
    <scope>NUCLEOTIDE SEQUENCE [LARGE SCALE GENOMIC DNA]</scope>
    <source>
        <strain evidence="1 3">R5</strain>
    </source>
</reference>
<sequence>MDEVWSDENTFVINNMKFGLIRQNFNDARTTKDSIAIIKNRGMIDRYKSLIRENGVTNILEFGIFEGGSALLLAAIEERIKFVGIDIRPASPAVLGLIRDHGLTDRVKLYYNTSQGDTARVQTIIRTEFPGQRIDMIIDDASHQYELSRASFEASFHYLKSDGLYLIEDWAWAHWEEPYQTQQWTDMPALTNLIFELVMLCGSRPDIISEMSVQKAIAIFRKGEQEVGNFSLSKLYRHRNRWTPAL</sequence>
<evidence type="ECO:0000313" key="4">
    <source>
        <dbReference type="Proteomes" id="UP001221546"/>
    </source>
</evidence>
<keyword evidence="1" id="KW-0808">Transferase</keyword>
<keyword evidence="1" id="KW-0489">Methyltransferase</keyword>
<dbReference type="InterPro" id="IPR029063">
    <property type="entry name" value="SAM-dependent_MTases_sf"/>
</dbReference>
<evidence type="ECO:0000313" key="1">
    <source>
        <dbReference type="EMBL" id="SDE79716.1"/>
    </source>
</evidence>
<organism evidence="1 3">
    <name type="scientific">Bradyrhizobium brasilense</name>
    <dbReference type="NCBI Taxonomy" id="1419277"/>
    <lineage>
        <taxon>Bacteria</taxon>
        <taxon>Pseudomonadati</taxon>
        <taxon>Pseudomonadota</taxon>
        <taxon>Alphaproteobacteria</taxon>
        <taxon>Hyphomicrobiales</taxon>
        <taxon>Nitrobacteraceae</taxon>
        <taxon>Bradyrhizobium</taxon>
    </lineage>
</organism>
<accession>A0A1R1R0C9</accession>
<evidence type="ECO:0000313" key="2">
    <source>
        <dbReference type="EMBL" id="WFU63183.1"/>
    </source>
</evidence>
<name>A0A1R1R0C9_9BRAD</name>
<dbReference type="EMBL" id="CP121646">
    <property type="protein sequence ID" value="WFU63183.1"/>
    <property type="molecule type" value="Genomic_DNA"/>
</dbReference>
<dbReference type="EMBL" id="FMZW01000035">
    <property type="protein sequence ID" value="SDE79716.1"/>
    <property type="molecule type" value="Genomic_DNA"/>
</dbReference>
<dbReference type="Gene3D" id="3.40.50.150">
    <property type="entry name" value="Vaccinia Virus protein VP39"/>
    <property type="match status" value="1"/>
</dbReference>
<proteinExistence type="predicted"/>
<dbReference type="SUPFAM" id="SSF53335">
    <property type="entry name" value="S-adenosyl-L-methionine-dependent methyltransferases"/>
    <property type="match status" value="1"/>
</dbReference>
<dbReference type="GO" id="GO:0008168">
    <property type="term" value="F:methyltransferase activity"/>
    <property type="evidence" value="ECO:0007669"/>
    <property type="project" value="UniProtKB-KW"/>
</dbReference>
<accession>A0A1G7FUZ3</accession>
<gene>
    <name evidence="2" type="ORF">QA636_38220</name>
    <name evidence="1" type="ORF">SAMN05216337_103546</name>
</gene>
<protein>
    <submittedName>
        <fullName evidence="2">Class I SAM-dependent methyltransferase</fullName>
        <ecNumber evidence="2">2.1.1.-</ecNumber>
    </submittedName>
    <submittedName>
        <fullName evidence="1">Methyltransferase domain-containing protein</fullName>
    </submittedName>
</protein>
<dbReference type="EC" id="2.1.1.-" evidence="2"/>
<keyword evidence="4" id="KW-1185">Reference proteome</keyword>
<dbReference type="GO" id="GO:0032259">
    <property type="term" value="P:methylation"/>
    <property type="evidence" value="ECO:0007669"/>
    <property type="project" value="UniProtKB-KW"/>
</dbReference>